<dbReference type="PANTHER" id="PTHR45743">
    <property type="entry name" value="POTASSIUM CHANNEL AKT1"/>
    <property type="match status" value="1"/>
</dbReference>
<evidence type="ECO:0000256" key="1">
    <source>
        <dbReference type="ARBA" id="ARBA00004141"/>
    </source>
</evidence>
<dbReference type="Pfam" id="PF12796">
    <property type="entry name" value="Ank_2"/>
    <property type="match status" value="2"/>
</dbReference>
<dbReference type="CDD" id="cd00038">
    <property type="entry name" value="CAP_ED"/>
    <property type="match status" value="1"/>
</dbReference>
<dbReference type="AlphaFoldDB" id="A0A383VLG6"/>
<keyword evidence="6" id="KW-0851">Voltage-gated channel</keyword>
<keyword evidence="4 12" id="KW-0812">Transmembrane</keyword>
<keyword evidence="5" id="KW-0633">Potassium transport</keyword>
<organism evidence="14 15">
    <name type="scientific">Tetradesmus obliquus</name>
    <name type="common">Green alga</name>
    <name type="synonym">Acutodesmus obliquus</name>
    <dbReference type="NCBI Taxonomy" id="3088"/>
    <lineage>
        <taxon>Eukaryota</taxon>
        <taxon>Viridiplantae</taxon>
        <taxon>Chlorophyta</taxon>
        <taxon>core chlorophytes</taxon>
        <taxon>Chlorophyceae</taxon>
        <taxon>CS clade</taxon>
        <taxon>Sphaeropleales</taxon>
        <taxon>Scenedesmaceae</taxon>
        <taxon>Tetradesmus</taxon>
    </lineage>
</organism>
<dbReference type="PROSITE" id="PS50297">
    <property type="entry name" value="ANK_REP_REGION"/>
    <property type="match status" value="2"/>
</dbReference>
<dbReference type="SUPFAM" id="SSF51206">
    <property type="entry name" value="cAMP-binding domain-like"/>
    <property type="match status" value="1"/>
</dbReference>
<feature type="domain" description="Cyclic nucleotide-binding" evidence="13">
    <location>
        <begin position="552"/>
        <end position="610"/>
    </location>
</feature>
<dbReference type="GO" id="GO:0034702">
    <property type="term" value="C:monoatomic ion channel complex"/>
    <property type="evidence" value="ECO:0007669"/>
    <property type="project" value="UniProtKB-KW"/>
</dbReference>
<dbReference type="InterPro" id="IPR045319">
    <property type="entry name" value="KAT/AKT"/>
</dbReference>
<feature type="region of interest" description="Disordered" evidence="11">
    <location>
        <begin position="1"/>
        <end position="70"/>
    </location>
</feature>
<dbReference type="PROSITE" id="PS50042">
    <property type="entry name" value="CNMP_BINDING_3"/>
    <property type="match status" value="1"/>
</dbReference>
<evidence type="ECO:0000259" key="13">
    <source>
        <dbReference type="PROSITE" id="PS50042"/>
    </source>
</evidence>
<evidence type="ECO:0000256" key="5">
    <source>
        <dbReference type="ARBA" id="ARBA00022826"/>
    </source>
</evidence>
<dbReference type="STRING" id="3088.A0A383VLG6"/>
<keyword evidence="6" id="KW-0407">Ion channel</keyword>
<dbReference type="PANTHER" id="PTHR45743:SF2">
    <property type="entry name" value="POTASSIUM CHANNEL AKT1"/>
    <property type="match status" value="1"/>
</dbReference>
<keyword evidence="5" id="KW-0631">Potassium channel</keyword>
<dbReference type="SUPFAM" id="SSF48403">
    <property type="entry name" value="Ankyrin repeat"/>
    <property type="match status" value="1"/>
</dbReference>
<sequence>MKQVWRFYQGHGGSSSNQSLDELEMQSLVGSGGSQPAAAGCRQANSHGRVNRAPTPDKGDSSSRSTRAAKKGVMHARAATKFQQLNLVNKSREELQEDAELPHWVVHPHDIRAQVWWSFIIVTVVVTLFVEPYNLAFSEYPGLYPLGSPDTLFALGSFLVFAADLGLNFFVAHYDTHGDLVTDLHSIAAQYMKGRLWADLVTTIPFDWIVLGVMGLQRSNSITAWYVSLLRLLRLGRAYRLYSWVTLMAYRQTISLLVLTLSRNFALCFFTVHWGACGFFYMAKQSGFAAQSWVGANINWVGGGSSFDKWIYSMYWSIITFSTVGYGDLHAYSVPEAAYVVVFMFVSIGVAAYFVGTSVLLVAENEKKTGAYRERLILLDEYAATHELPPAMKQELQGHLQLHFSSAETSDDAVLGVYPATLRRRILRHMYSRPLRCCWLFGGCGQKFLDALLATAKVELYMPKVDVVTAGDQVNELMLIVAGEAVAISSSSSAGCALPDGLSLAVDDGAGDTSSGGSWWEVHGGDGGRQHEVHGGGGGRRSEVPGARARLLGAGDPAGEMAFFTETPCMESVRTTGMCRVLVIPRALYHALAGDFASSTRAVLDNLLARAEQMIEAEFPGCSAASITSQLDSLSAQQQQQQQGASPAEGEGLLHSNAASTMAPEAWAAGTPAAAVAAAAGRGPTAAGAGAAAAQLPPLPPVDPWRLPLRNEQQRVVLSNLLRVRALVQGTLARLEQQQTHEFLNACSTGNIDLIRTMLRQGRNVNCCDYDGRTGLMLASSKGHGLAVSLLLRSGAAPNAADLAGSSALLEAARGAHDETLQVLLRAGARLQMSEVRQAALLCSAVSEGDLQLLRRLLAAGANPNAGDYDKRRPLHIAAADGNLPAVRLLVEVGAADPSLMDRWQQTPLQEASRSGAAPLVSYLSGKTPAAAPPAIPAAAAPSVAAEPLKPQKQQHLPELPAWAGPDSLQALAQLGSQGRLAAVAQLLEQQLSLVRLLVEEGGAAVPAAAAAAAGALPAAVAGS</sequence>
<dbReference type="Gene3D" id="1.10.287.70">
    <property type="match status" value="1"/>
</dbReference>
<feature type="repeat" description="ANK" evidence="10">
    <location>
        <begin position="870"/>
        <end position="895"/>
    </location>
</feature>
<dbReference type="InterPro" id="IPR036770">
    <property type="entry name" value="Ankyrin_rpt-contain_sf"/>
</dbReference>
<dbReference type="Gene3D" id="1.25.40.20">
    <property type="entry name" value="Ankyrin repeat-containing domain"/>
    <property type="match status" value="2"/>
</dbReference>
<keyword evidence="3" id="KW-0813">Transport</keyword>
<feature type="repeat" description="ANK" evidence="10">
    <location>
        <begin position="804"/>
        <end position="836"/>
    </location>
</feature>
<comment type="similarity">
    <text evidence="2">Belongs to the potassium channel family. Plant (TC 1.A.1.4) subfamily.</text>
</comment>
<dbReference type="InterPro" id="IPR000595">
    <property type="entry name" value="cNMP-bd_dom"/>
</dbReference>
<dbReference type="PROSITE" id="PS50088">
    <property type="entry name" value="ANK_REPEAT"/>
    <property type="match status" value="3"/>
</dbReference>
<keyword evidence="8" id="KW-0406">Ion transport</keyword>
<feature type="transmembrane region" description="Helical" evidence="12">
    <location>
        <begin position="310"/>
        <end position="327"/>
    </location>
</feature>
<evidence type="ECO:0000256" key="7">
    <source>
        <dbReference type="ARBA" id="ARBA00022989"/>
    </source>
</evidence>
<feature type="region of interest" description="Disordered" evidence="11">
    <location>
        <begin position="633"/>
        <end position="652"/>
    </location>
</feature>
<dbReference type="SMART" id="SM00248">
    <property type="entry name" value="ANK"/>
    <property type="match status" value="5"/>
</dbReference>
<name>A0A383VLG6_TETOB</name>
<dbReference type="Pfam" id="PF00520">
    <property type="entry name" value="Ion_trans"/>
    <property type="match status" value="1"/>
</dbReference>
<feature type="transmembrane region" description="Helical" evidence="12">
    <location>
        <begin position="115"/>
        <end position="133"/>
    </location>
</feature>
<evidence type="ECO:0000256" key="9">
    <source>
        <dbReference type="ARBA" id="ARBA00023136"/>
    </source>
</evidence>
<accession>A0A383VLG6</accession>
<evidence type="ECO:0000256" key="11">
    <source>
        <dbReference type="SAM" id="MobiDB-lite"/>
    </source>
</evidence>
<comment type="subcellular location">
    <subcellularLocation>
        <location evidence="1">Membrane</location>
        <topology evidence="1">Multi-pass membrane protein</topology>
    </subcellularLocation>
</comment>
<dbReference type="SUPFAM" id="SSF81324">
    <property type="entry name" value="Voltage-gated potassium channels"/>
    <property type="match status" value="1"/>
</dbReference>
<evidence type="ECO:0000256" key="12">
    <source>
        <dbReference type="SAM" id="Phobius"/>
    </source>
</evidence>
<dbReference type="InterPro" id="IPR002110">
    <property type="entry name" value="Ankyrin_rpt"/>
</dbReference>
<protein>
    <recommendedName>
        <fullName evidence="13">Cyclic nucleotide-binding domain-containing protein</fullName>
    </recommendedName>
</protein>
<dbReference type="Gene3D" id="2.60.120.10">
    <property type="entry name" value="Jelly Rolls"/>
    <property type="match status" value="1"/>
</dbReference>
<evidence type="ECO:0000256" key="4">
    <source>
        <dbReference type="ARBA" id="ARBA00022692"/>
    </source>
</evidence>
<evidence type="ECO:0000313" key="15">
    <source>
        <dbReference type="Proteomes" id="UP000256970"/>
    </source>
</evidence>
<evidence type="ECO:0000256" key="10">
    <source>
        <dbReference type="PROSITE-ProRule" id="PRU00023"/>
    </source>
</evidence>
<feature type="transmembrane region" description="Helical" evidence="12">
    <location>
        <begin position="254"/>
        <end position="276"/>
    </location>
</feature>
<evidence type="ECO:0000256" key="2">
    <source>
        <dbReference type="ARBA" id="ARBA00007929"/>
    </source>
</evidence>
<dbReference type="InterPro" id="IPR005821">
    <property type="entry name" value="Ion_trans_dom"/>
</dbReference>
<gene>
    <name evidence="14" type="ORF">BQ4739_LOCUS6472</name>
</gene>
<dbReference type="InterPro" id="IPR014710">
    <property type="entry name" value="RmlC-like_jellyroll"/>
</dbReference>
<feature type="transmembrane region" description="Helical" evidence="12">
    <location>
        <begin position="339"/>
        <end position="363"/>
    </location>
</feature>
<dbReference type="GO" id="GO:0005249">
    <property type="term" value="F:voltage-gated potassium channel activity"/>
    <property type="evidence" value="ECO:0007669"/>
    <property type="project" value="InterPro"/>
</dbReference>
<keyword evidence="9 12" id="KW-0472">Membrane</keyword>
<feature type="transmembrane region" description="Helical" evidence="12">
    <location>
        <begin position="153"/>
        <end position="175"/>
    </location>
</feature>
<keyword evidence="5" id="KW-0630">Potassium</keyword>
<keyword evidence="15" id="KW-1185">Reference proteome</keyword>
<dbReference type="InterPro" id="IPR018490">
    <property type="entry name" value="cNMP-bd_dom_sf"/>
</dbReference>
<keyword evidence="10" id="KW-0040">ANK repeat</keyword>
<evidence type="ECO:0000256" key="6">
    <source>
        <dbReference type="ARBA" id="ARBA00022882"/>
    </source>
</evidence>
<keyword evidence="7 12" id="KW-1133">Transmembrane helix</keyword>
<evidence type="ECO:0000313" key="14">
    <source>
        <dbReference type="EMBL" id="SZX66021.1"/>
    </source>
</evidence>
<reference evidence="14 15" key="1">
    <citation type="submission" date="2016-10" db="EMBL/GenBank/DDBJ databases">
        <authorList>
            <person name="Cai Z."/>
        </authorList>
    </citation>
    <scope>NUCLEOTIDE SEQUENCE [LARGE SCALE GENOMIC DNA]</scope>
</reference>
<dbReference type="Proteomes" id="UP000256970">
    <property type="component" value="Unassembled WGS sequence"/>
</dbReference>
<feature type="repeat" description="ANK" evidence="10">
    <location>
        <begin position="771"/>
        <end position="803"/>
    </location>
</feature>
<evidence type="ECO:0000256" key="8">
    <source>
        <dbReference type="ARBA" id="ARBA00023065"/>
    </source>
</evidence>
<proteinExistence type="inferred from homology"/>
<evidence type="ECO:0000256" key="3">
    <source>
        <dbReference type="ARBA" id="ARBA00022448"/>
    </source>
</evidence>
<dbReference type="EMBL" id="FNXT01000679">
    <property type="protein sequence ID" value="SZX66021.1"/>
    <property type="molecule type" value="Genomic_DNA"/>
</dbReference>